<proteinExistence type="predicted"/>
<dbReference type="SUPFAM" id="SSF52540">
    <property type="entry name" value="P-loop containing nucleoside triphosphate hydrolases"/>
    <property type="match status" value="1"/>
</dbReference>
<accession>A0A6I3T3C8</accession>
<evidence type="ECO:0000313" key="7">
    <source>
        <dbReference type="EMBL" id="MTV56130.1"/>
    </source>
</evidence>
<dbReference type="InterPro" id="IPR003439">
    <property type="entry name" value="ABC_transporter-like_ATP-bd"/>
</dbReference>
<dbReference type="GO" id="GO:0005524">
    <property type="term" value="F:ATP binding"/>
    <property type="evidence" value="ECO:0007669"/>
    <property type="project" value="UniProtKB-KW"/>
</dbReference>
<organism evidence="7 8">
    <name type="scientific">Pseudoduganella buxea</name>
    <dbReference type="NCBI Taxonomy" id="1949069"/>
    <lineage>
        <taxon>Bacteria</taxon>
        <taxon>Pseudomonadati</taxon>
        <taxon>Pseudomonadota</taxon>
        <taxon>Betaproteobacteria</taxon>
        <taxon>Burkholderiales</taxon>
        <taxon>Oxalobacteraceae</taxon>
        <taxon>Telluria group</taxon>
        <taxon>Pseudoduganella</taxon>
    </lineage>
</organism>
<dbReference type="PANTHER" id="PTHR42711:SF1">
    <property type="entry name" value="ABC-TRANSPORT PROTEIN, ATP-BINDING COMPONENT"/>
    <property type="match status" value="1"/>
</dbReference>
<evidence type="ECO:0000259" key="5">
    <source>
        <dbReference type="PROSITE" id="PS50893"/>
    </source>
</evidence>
<dbReference type="Proteomes" id="UP000622638">
    <property type="component" value="Unassembled WGS sequence"/>
</dbReference>
<evidence type="ECO:0000256" key="2">
    <source>
        <dbReference type="ARBA" id="ARBA00022475"/>
    </source>
</evidence>
<dbReference type="Proteomes" id="UP000430634">
    <property type="component" value="Unassembled WGS sequence"/>
</dbReference>
<evidence type="ECO:0000256" key="1">
    <source>
        <dbReference type="ARBA" id="ARBA00022448"/>
    </source>
</evidence>
<keyword evidence="3" id="KW-0547">Nucleotide-binding</keyword>
<keyword evidence="1" id="KW-0813">Transport</keyword>
<gene>
    <name evidence="6" type="ORF">GCM10011572_13300</name>
    <name evidence="7" type="ORF">GM672_25735</name>
</gene>
<name>A0A6I3T3C8_9BURK</name>
<protein>
    <submittedName>
        <fullName evidence="7">ATP-binding cassette domain-containing protein</fullName>
    </submittedName>
</protein>
<dbReference type="EMBL" id="WNKZ01000133">
    <property type="protein sequence ID" value="MTV56130.1"/>
    <property type="molecule type" value="Genomic_DNA"/>
</dbReference>
<evidence type="ECO:0000313" key="6">
    <source>
        <dbReference type="EMBL" id="GGB92660.1"/>
    </source>
</evidence>
<dbReference type="AlphaFoldDB" id="A0A6I3T3C8"/>
<dbReference type="Gene3D" id="3.40.50.300">
    <property type="entry name" value="P-loop containing nucleotide triphosphate hydrolases"/>
    <property type="match status" value="1"/>
</dbReference>
<dbReference type="InterPro" id="IPR050763">
    <property type="entry name" value="ABC_transporter_ATP-binding"/>
</dbReference>
<dbReference type="OrthoDB" id="9776369at2"/>
<dbReference type="PANTHER" id="PTHR42711">
    <property type="entry name" value="ABC TRANSPORTER ATP-BINDING PROTEIN"/>
    <property type="match status" value="1"/>
</dbReference>
<evidence type="ECO:0000313" key="8">
    <source>
        <dbReference type="Proteomes" id="UP000430634"/>
    </source>
</evidence>
<feature type="domain" description="ABC transporter" evidence="5">
    <location>
        <begin position="15"/>
        <end position="245"/>
    </location>
</feature>
<reference evidence="9" key="2">
    <citation type="journal article" date="2019" name="Int. J. Syst. Evol. Microbiol.">
        <title>The Global Catalogue of Microorganisms (GCM) 10K type strain sequencing project: providing services to taxonomists for standard genome sequencing and annotation.</title>
        <authorList>
            <consortium name="The Broad Institute Genomics Platform"/>
            <consortium name="The Broad Institute Genome Sequencing Center for Infectious Disease"/>
            <person name="Wu L."/>
            <person name="Ma J."/>
        </authorList>
    </citation>
    <scope>NUCLEOTIDE SEQUENCE [LARGE SCALE GENOMIC DNA]</scope>
    <source>
        <strain evidence="9">CGMCC 1.15931</strain>
    </source>
</reference>
<reference evidence="7 8" key="3">
    <citation type="submission" date="2019-11" db="EMBL/GenBank/DDBJ databases">
        <title>Type strains purchased from KCTC, JCM and DSMZ.</title>
        <authorList>
            <person name="Lu H."/>
        </authorList>
    </citation>
    <scope>NUCLEOTIDE SEQUENCE [LARGE SCALE GENOMIC DNA]</scope>
    <source>
        <strain evidence="7 8">KCTC 52429</strain>
    </source>
</reference>
<dbReference type="GO" id="GO:0016887">
    <property type="term" value="F:ATP hydrolysis activity"/>
    <property type="evidence" value="ECO:0007669"/>
    <property type="project" value="InterPro"/>
</dbReference>
<sequence length="316" mass="34166">MGCAAPNTLEAGEVFRLENIGKQYRRGGVRIDALRDFSLALRGGEVLGLLGPNGAGKTTVIKLLASLLQADSGQLYWRGAPLRGKRHLGEVGLILEGRGALNERLSTWENARYFCALRERPFDPGHFDELAALLDISDRHAPVRQLSTGNKLKSALLVSVIHRPSVLCFDEPTIGLDLFGVASLERLIRYVAARGAAVLISSHDLRFVEQLADRVACVCRGRKVFDGPRQEFLAVEHAYQLQLDSDPAGLPALPAPFAWRTDEAGAGRLDLRDHAELCTVLAAIIGSLPAARGLQVAPVTLQAKYQALVQQVGVAA</sequence>
<evidence type="ECO:0000256" key="4">
    <source>
        <dbReference type="ARBA" id="ARBA00022840"/>
    </source>
</evidence>
<dbReference type="PROSITE" id="PS50893">
    <property type="entry name" value="ABC_TRANSPORTER_2"/>
    <property type="match status" value="1"/>
</dbReference>
<keyword evidence="9" id="KW-1185">Reference proteome</keyword>
<dbReference type="Pfam" id="PF00005">
    <property type="entry name" value="ABC_tran"/>
    <property type="match status" value="1"/>
</dbReference>
<dbReference type="InterPro" id="IPR003593">
    <property type="entry name" value="AAA+_ATPase"/>
</dbReference>
<comment type="caution">
    <text evidence="7">The sequence shown here is derived from an EMBL/GenBank/DDBJ whole genome shotgun (WGS) entry which is preliminary data.</text>
</comment>
<reference evidence="6" key="4">
    <citation type="submission" date="2024-05" db="EMBL/GenBank/DDBJ databases">
        <authorList>
            <person name="Sun Q."/>
            <person name="Zhou Y."/>
        </authorList>
    </citation>
    <scope>NUCLEOTIDE SEQUENCE</scope>
    <source>
        <strain evidence="6">CGMCC 1.15931</strain>
    </source>
</reference>
<keyword evidence="2" id="KW-0472">Membrane</keyword>
<reference evidence="6" key="1">
    <citation type="journal article" date="2014" name="Int. J. Syst. Evol. Microbiol.">
        <title>Complete genome of a new Firmicutes species belonging to the dominant human colonic microbiota ('Ruminococcus bicirculans') reveals two chromosomes and a selective capacity to utilize plant glucans.</title>
        <authorList>
            <consortium name="NISC Comparative Sequencing Program"/>
            <person name="Wegmann U."/>
            <person name="Louis P."/>
            <person name="Goesmann A."/>
            <person name="Henrissat B."/>
            <person name="Duncan S.H."/>
            <person name="Flint H.J."/>
        </authorList>
    </citation>
    <scope>NUCLEOTIDE SEQUENCE</scope>
    <source>
        <strain evidence="6">CGMCC 1.15931</strain>
    </source>
</reference>
<keyword evidence="4 7" id="KW-0067">ATP-binding</keyword>
<keyword evidence="2" id="KW-1003">Cell membrane</keyword>
<dbReference type="InterPro" id="IPR027417">
    <property type="entry name" value="P-loop_NTPase"/>
</dbReference>
<dbReference type="EMBL" id="BMKG01000004">
    <property type="protein sequence ID" value="GGB92660.1"/>
    <property type="molecule type" value="Genomic_DNA"/>
</dbReference>
<evidence type="ECO:0000256" key="3">
    <source>
        <dbReference type="ARBA" id="ARBA00022741"/>
    </source>
</evidence>
<evidence type="ECO:0000313" key="9">
    <source>
        <dbReference type="Proteomes" id="UP000622638"/>
    </source>
</evidence>
<dbReference type="SMART" id="SM00382">
    <property type="entry name" value="AAA"/>
    <property type="match status" value="1"/>
</dbReference>
<dbReference type="RefSeq" id="WP_155473369.1">
    <property type="nucleotide sequence ID" value="NZ_BMKG01000004.1"/>
</dbReference>